<name>A0A223NVJ5_9SPHI</name>
<keyword evidence="2" id="KW-1185">Reference proteome</keyword>
<dbReference type="AlphaFoldDB" id="A0A223NVJ5"/>
<dbReference type="Proteomes" id="UP000215002">
    <property type="component" value="Chromosome"/>
</dbReference>
<reference evidence="1 2" key="1">
    <citation type="submission" date="2017-08" db="EMBL/GenBank/DDBJ databases">
        <title>Complete genome sequence of Mucilaginibacter sp. strain BJC16-A31.</title>
        <authorList>
            <consortium name="Henan University of Science and Technology"/>
            <person name="You X."/>
        </authorList>
    </citation>
    <scope>NUCLEOTIDE SEQUENCE [LARGE SCALE GENOMIC DNA]</scope>
    <source>
        <strain evidence="1 2">BJC16-A31</strain>
    </source>
</reference>
<sequence>MHNNIRTETQNREIFQIQANSEDEYWSKKYEVSTEDLKGKGMNIGISDKILKAISKNKVLEL</sequence>
<dbReference type="KEGG" id="muc:MuYL_2001"/>
<organism evidence="1 2">
    <name type="scientific">Mucilaginibacter xinganensis</name>
    <dbReference type="NCBI Taxonomy" id="1234841"/>
    <lineage>
        <taxon>Bacteria</taxon>
        <taxon>Pseudomonadati</taxon>
        <taxon>Bacteroidota</taxon>
        <taxon>Sphingobacteriia</taxon>
        <taxon>Sphingobacteriales</taxon>
        <taxon>Sphingobacteriaceae</taxon>
        <taxon>Mucilaginibacter</taxon>
    </lineage>
</organism>
<proteinExistence type="predicted"/>
<protein>
    <submittedName>
        <fullName evidence="1">Uncharacterized protein</fullName>
    </submittedName>
</protein>
<dbReference type="RefSeq" id="WP_094570310.1">
    <property type="nucleotide sequence ID" value="NZ_CP022743.1"/>
</dbReference>
<evidence type="ECO:0000313" key="1">
    <source>
        <dbReference type="EMBL" id="ASU33893.1"/>
    </source>
</evidence>
<dbReference type="OrthoDB" id="799727at2"/>
<dbReference type="EMBL" id="CP022743">
    <property type="protein sequence ID" value="ASU33893.1"/>
    <property type="molecule type" value="Genomic_DNA"/>
</dbReference>
<accession>A0A223NVJ5</accession>
<gene>
    <name evidence="1" type="ORF">MuYL_2001</name>
</gene>
<evidence type="ECO:0000313" key="2">
    <source>
        <dbReference type="Proteomes" id="UP000215002"/>
    </source>
</evidence>